<dbReference type="EMBL" id="CAXAMN010001115">
    <property type="protein sequence ID" value="CAK8992707.1"/>
    <property type="molecule type" value="Genomic_DNA"/>
</dbReference>
<sequence>MSSWYAVLIANNRHDLKHAVEDAKLVERALLRCGFCTAEQLWPIHDQPGDVIKETLEDVAKKVPKDGQLFVWYSGHAFGREMGSRGQGVKGTLLVGNEEELLDDNGEVVCKTSCVWLEDTLFGILARQELRVWCVVAACRGRKAELERGWSKEGHHCKIVFDVPEYDNNWQMVSNQGLKRFAFLYSCAFGQLMWDTSIFAKCFCYNLERCPAPLLATLHEFLTTDSELMTFGEVSPPQMVGEPRSILIGIRPPVVQTQMLAYTPDKLEALKPLKLVAVHLHQLADDETFGFSECAEELDDYSFYEDVRLLAWDIIQSLKHCARDFRRLKDQVWLLSCRSLEEVKDVLAEHQAASSSAGGYPSRPSDWEPDEEDMSDEEYELSQDQRVVLNLPDDVVAAISRALSMAQSKEELFGEEEREAFPSEIFLDMLRMLGGYFTVKKYELEESLQQNKHTYFFASSGGTEVTLEDAEQVEKMLRKHCDKLCMVPEELEAIQEQMRIYVGQSSFWVVVVSPTALKVQSLSWILEDFVKERKCTSFAWLTADAPREVPHCAAPGFEKLIDLVEGLGGAVEVPSLVPLKGSFFKGLAMQLMEKQGETTERWQLRVVSNYRDVNEDQWLNSQQNVDFHFVRCFNWMMAGWKTPELLEHLLRFAAESTEGPEGLSAPESVDELPRPRSVLCALGCLLHAIQDDPSRLGLSIDTIMQVLRSTTEPAEVLKKLVVEVYKIGLTRSTTAADTVVPKTGLTSSGRWCWSHSKFAVLGQTAAKMNPLRWSKRMTVSELAEDLGKYLQTDPRGVKILFDEENEKSYSDQVAAVLELQDMIRKAHGAAAQTGAEIDEEGRSAEGLAEGGSQMPLYEVVEQGHSEVEQRLIDSIPSLEVAEVEVSLLSGRAVRCKAETSSTICELREEAQSKLGTIIKQLFLSSSGQPLRLQHALKEHLTLKDAGVTHGASLTALVASLLDVSDQTVPLGIQICNACDTVALLLRDEVAKGDALKLCCAQAQQEDSPELLKASIFGLMQPEEMKEFLQAPDHRLWLKIKSDTERFIELLKDPKTVPYSAEEMTPEPFNERVRTMRPVVMDQSVREPATNTPFGHTGYMKYLTLKIVQAMGFKDIAITGQYYGSSYTPETQILEWMCYKGDSMDGMIAMFSPGQADRTAGINAIREFKIPNAFLDLTMKASVRFAQSDFVQSVVDTVEKIDEIYTEMGLDPCPWREDSEVNARPGRGEISLNLVDLMEFLNLSINGDMDDVKEQEAANAFSTWKACDAFRRRVVAILTEEGRGCADYRDYGRLVGWLRKHFPEHEHYRILVHAHGGHSNVQDAASVEAALQGANGVWAAIIPQASQAGHNSSLVFLDNILQLGNSHVLEDFWLHQASECARHVYFLNFNTYKIQDDCPIWGMGGLMRLTHSAFSRVSGESWRHRRGEYFNVWSDEESLELKRAAESDLHLQMEVASLRQAERGGEYRISPLVSDVETWRHRLSEAGATQRKERVDDYLHEVRALGFALMNAGIRVNINEAATLRKLVDIARRNKARDLRCPKVANYLKAQQHQGLTE</sequence>
<keyword evidence="3" id="KW-1185">Reference proteome</keyword>
<reference evidence="2 3" key="1">
    <citation type="submission" date="2024-02" db="EMBL/GenBank/DDBJ databases">
        <authorList>
            <person name="Chen Y."/>
            <person name="Shah S."/>
            <person name="Dougan E. K."/>
            <person name="Thang M."/>
            <person name="Chan C."/>
        </authorList>
    </citation>
    <scope>NUCLEOTIDE SEQUENCE [LARGE SCALE GENOMIC DNA]</scope>
</reference>
<comment type="caution">
    <text evidence="2">The sequence shown here is derived from an EMBL/GenBank/DDBJ whole genome shotgun (WGS) entry which is preliminary data.</text>
</comment>
<gene>
    <name evidence="2" type="ORF">CCMP2556_LOCUS2971</name>
</gene>
<dbReference type="Proteomes" id="UP001642484">
    <property type="component" value="Unassembled WGS sequence"/>
</dbReference>
<organism evidence="2 3">
    <name type="scientific">Durusdinium trenchii</name>
    <dbReference type="NCBI Taxonomy" id="1381693"/>
    <lineage>
        <taxon>Eukaryota</taxon>
        <taxon>Sar</taxon>
        <taxon>Alveolata</taxon>
        <taxon>Dinophyceae</taxon>
        <taxon>Suessiales</taxon>
        <taxon>Symbiodiniaceae</taxon>
        <taxon>Durusdinium</taxon>
    </lineage>
</organism>
<evidence type="ECO:0000256" key="1">
    <source>
        <dbReference type="SAM" id="MobiDB-lite"/>
    </source>
</evidence>
<feature type="compositionally biased region" description="Acidic residues" evidence="1">
    <location>
        <begin position="367"/>
        <end position="376"/>
    </location>
</feature>
<dbReference type="Gene3D" id="3.40.50.1460">
    <property type="match status" value="1"/>
</dbReference>
<name>A0ABP0HS88_9DINO</name>
<protein>
    <submittedName>
        <fullName evidence="2">Uncharacterized protein</fullName>
    </submittedName>
</protein>
<feature type="region of interest" description="Disordered" evidence="1">
    <location>
        <begin position="352"/>
        <end position="376"/>
    </location>
</feature>
<evidence type="ECO:0000313" key="3">
    <source>
        <dbReference type="Proteomes" id="UP001642484"/>
    </source>
</evidence>
<accession>A0ABP0HS88</accession>
<proteinExistence type="predicted"/>
<evidence type="ECO:0000313" key="2">
    <source>
        <dbReference type="EMBL" id="CAK8992707.1"/>
    </source>
</evidence>